<dbReference type="RefSeq" id="WP_025021937.1">
    <property type="nucleotide sequence ID" value="NZ_AZGD01000006.1"/>
</dbReference>
<evidence type="ECO:0000313" key="3">
    <source>
        <dbReference type="Proteomes" id="UP000051054"/>
    </source>
</evidence>
<accession>A0A0R1WZK5</accession>
<dbReference type="PATRIC" id="fig|1423755.3.peg.247"/>
<dbReference type="STRING" id="1423755.FC40_GL000231"/>
<dbReference type="OrthoDB" id="2309752at2"/>
<dbReference type="EMBL" id="AZGD01000006">
    <property type="protein sequence ID" value="KRM20310.1"/>
    <property type="molecule type" value="Genomic_DNA"/>
</dbReference>
<proteinExistence type="predicted"/>
<evidence type="ECO:0000313" key="2">
    <source>
        <dbReference type="EMBL" id="KRM20310.1"/>
    </source>
</evidence>
<dbReference type="AlphaFoldDB" id="A0A0R1WZK5"/>
<comment type="caution">
    <text evidence="2">The sequence shown here is derived from an EMBL/GenBank/DDBJ whole genome shotgun (WGS) entry which is preliminary data.</text>
</comment>
<evidence type="ECO:0000256" key="1">
    <source>
        <dbReference type="SAM" id="MobiDB-lite"/>
    </source>
</evidence>
<protein>
    <submittedName>
        <fullName evidence="2">Uncharacterized protein</fullName>
    </submittedName>
</protein>
<organism evidence="2 3">
    <name type="scientific">Ligilactobacillus hayakitensis DSM 18933 = JCM 14209</name>
    <dbReference type="NCBI Taxonomy" id="1423755"/>
    <lineage>
        <taxon>Bacteria</taxon>
        <taxon>Bacillati</taxon>
        <taxon>Bacillota</taxon>
        <taxon>Bacilli</taxon>
        <taxon>Lactobacillales</taxon>
        <taxon>Lactobacillaceae</taxon>
        <taxon>Ligilactobacillus</taxon>
    </lineage>
</organism>
<sequence>MVKKTSEAQLKANRRWKNKNRDKQRNYQYGSYARKFIREIANEKQLNELEILIKERKNILK</sequence>
<gene>
    <name evidence="2" type="ORF">FC40_GL000231</name>
</gene>
<name>A0A0R1WZK5_9LACO</name>
<feature type="region of interest" description="Disordered" evidence="1">
    <location>
        <begin position="1"/>
        <end position="24"/>
    </location>
</feature>
<reference evidence="2 3" key="1">
    <citation type="journal article" date="2015" name="Genome Announc.">
        <title>Expanding the biotechnology potential of lactobacilli through comparative genomics of 213 strains and associated genera.</title>
        <authorList>
            <person name="Sun Z."/>
            <person name="Harris H.M."/>
            <person name="McCann A."/>
            <person name="Guo C."/>
            <person name="Argimon S."/>
            <person name="Zhang W."/>
            <person name="Yang X."/>
            <person name="Jeffery I.B."/>
            <person name="Cooney J.C."/>
            <person name="Kagawa T.F."/>
            <person name="Liu W."/>
            <person name="Song Y."/>
            <person name="Salvetti E."/>
            <person name="Wrobel A."/>
            <person name="Rasinkangas P."/>
            <person name="Parkhill J."/>
            <person name="Rea M.C."/>
            <person name="O'Sullivan O."/>
            <person name="Ritari J."/>
            <person name="Douillard F.P."/>
            <person name="Paul Ross R."/>
            <person name="Yang R."/>
            <person name="Briner A.E."/>
            <person name="Felis G.E."/>
            <person name="de Vos W.M."/>
            <person name="Barrangou R."/>
            <person name="Klaenhammer T.R."/>
            <person name="Caufield P.W."/>
            <person name="Cui Y."/>
            <person name="Zhang H."/>
            <person name="O'Toole P.W."/>
        </authorList>
    </citation>
    <scope>NUCLEOTIDE SEQUENCE [LARGE SCALE GENOMIC DNA]</scope>
    <source>
        <strain evidence="2 3">DSM 18933</strain>
    </source>
</reference>
<dbReference type="Proteomes" id="UP000051054">
    <property type="component" value="Unassembled WGS sequence"/>
</dbReference>
<keyword evidence="3" id="KW-1185">Reference proteome</keyword>